<keyword evidence="1" id="KW-0812">Transmembrane</keyword>
<feature type="transmembrane region" description="Helical" evidence="1">
    <location>
        <begin position="169"/>
        <end position="190"/>
    </location>
</feature>
<sequence length="196" mass="21372">MLPRTFVPDCDLIASAALNRGAVLTSGVHPLYLSPVVCWLNRTRERLRRAKRSAVCALKGASNAASMLAILSHSVKLWDYPTLDATAAGWSLTVCGALIAGLAVAANSSRALVSRADPKVIAQPLRVIPLWVKCLLSALLFSAYTYTWMYCADPSRSGCWEEGRRAWPPLWSCTVGLFLWINAVGLLGLLRQTRLC</sequence>
<accession>A0A286P9U9</accession>
<keyword evidence="1" id="KW-1133">Transmembrane helix</keyword>
<evidence type="ECO:0000313" key="2">
    <source>
        <dbReference type="EMBL" id="BBA49210.1"/>
    </source>
</evidence>
<feature type="transmembrane region" description="Helical" evidence="1">
    <location>
        <begin position="127"/>
        <end position="149"/>
    </location>
</feature>
<organism evidence="2">
    <name type="scientific">Oryzias latipes</name>
    <name type="common">Japanese rice fish</name>
    <name type="synonym">Japanese killifish</name>
    <dbReference type="NCBI Taxonomy" id="8090"/>
    <lineage>
        <taxon>Eukaryota</taxon>
        <taxon>Metazoa</taxon>
        <taxon>Chordata</taxon>
        <taxon>Craniata</taxon>
        <taxon>Vertebrata</taxon>
        <taxon>Euteleostomi</taxon>
        <taxon>Actinopterygii</taxon>
        <taxon>Neopterygii</taxon>
        <taxon>Teleostei</taxon>
        <taxon>Neoteleostei</taxon>
        <taxon>Acanthomorphata</taxon>
        <taxon>Ovalentaria</taxon>
        <taxon>Atherinomorphae</taxon>
        <taxon>Beloniformes</taxon>
        <taxon>Adrianichthyidae</taxon>
        <taxon>Oryziinae</taxon>
        <taxon>Oryzias</taxon>
    </lineage>
</organism>
<dbReference type="AlphaFoldDB" id="A0A286P9U9"/>
<evidence type="ECO:0000256" key="1">
    <source>
        <dbReference type="SAM" id="Phobius"/>
    </source>
</evidence>
<reference evidence="2" key="1">
    <citation type="journal article" date="2017" name="Nat. Commun.">
        <title>Complete fusion of a transposon and herpesvirus created the Teratorn mobile element in medaka fish.</title>
        <authorList>
            <person name="Inoue Y."/>
            <person name="Saga T."/>
            <person name="Aikawa T."/>
            <person name="Kumagai M."/>
            <person name="Shimada A."/>
            <person name="Kawaguchi Y."/>
            <person name="Naruse K."/>
            <person name="Morishita S."/>
            <person name="Koga A."/>
            <person name="Takeda H."/>
        </authorList>
    </citation>
    <scope>NUCLEOTIDE SEQUENCE</scope>
</reference>
<gene>
    <name evidence="2" type="primary">ORF50</name>
</gene>
<protein>
    <submittedName>
        <fullName evidence="2">Uncharacterized protein</fullName>
    </submittedName>
</protein>
<name>A0A286P9U9_ORYLA</name>
<dbReference type="EMBL" id="LC199500">
    <property type="protein sequence ID" value="BBA49210.1"/>
    <property type="molecule type" value="Genomic_DNA"/>
</dbReference>
<feature type="transmembrane region" description="Helical" evidence="1">
    <location>
        <begin position="54"/>
        <end position="75"/>
    </location>
</feature>
<feature type="transmembrane region" description="Helical" evidence="1">
    <location>
        <begin position="87"/>
        <end position="106"/>
    </location>
</feature>
<keyword evidence="1" id="KW-0472">Membrane</keyword>
<proteinExistence type="predicted"/>